<dbReference type="PANTHER" id="PTHR11219">
    <property type="entry name" value="TENEURIN AND N-ACETYLGLUCOSAMINE-1-PHOSPHODIESTER ALPHA-N-ACETYLGLUCOSAMINIDASE"/>
    <property type="match status" value="1"/>
</dbReference>
<feature type="domain" description="Tox-GHH" evidence="5">
    <location>
        <begin position="233"/>
        <end position="312"/>
    </location>
</feature>
<dbReference type="Proteomes" id="UP000194236">
    <property type="component" value="Unassembled WGS sequence"/>
</dbReference>
<keyword evidence="1" id="KW-0245">EGF-like domain</keyword>
<protein>
    <recommendedName>
        <fullName evidence="5">Tox-GHH domain-containing protein</fullName>
    </recommendedName>
</protein>
<dbReference type="EMBL" id="MUJZ01049314">
    <property type="protein sequence ID" value="OTF73954.1"/>
    <property type="molecule type" value="Genomic_DNA"/>
</dbReference>
<dbReference type="InterPro" id="IPR028916">
    <property type="entry name" value="Tox-GHH_dom"/>
</dbReference>
<evidence type="ECO:0000313" key="7">
    <source>
        <dbReference type="Proteomes" id="UP000194236"/>
    </source>
</evidence>
<dbReference type="PANTHER" id="PTHR11219:SF69">
    <property type="entry name" value="TENEURIN-A"/>
    <property type="match status" value="1"/>
</dbReference>
<dbReference type="Pfam" id="PF15636">
    <property type="entry name" value="Tox-GHH"/>
    <property type="match status" value="1"/>
</dbReference>
<sequence>MIHLYRFQNNDPVNPAHFVKKMDGSIGSLPMANIKSWLQTLGYRLDFIFDEPTETKRFNFMQSSPIITSLNAERKNLVSIFNHLSMIPESKIKLPFDLNSDNFFDKHEISIAIMPSPLNAALISRTPRITTVHSIEIDKNPIINSVLTNVFNGTYSLPFHLVHHSKDEFFFIQPSQNDVHQRMQRDIEQLHKLGSMVNVSRVPDIDSSFSTSHLLVNTGNLMLNIRYGVSFDEEINRVARLARRKAVQEAWQREIYYLRHSLPGLVKTDWSTEEKKTLLHSGIVREYFGSDIHGIERYPQLADDPTNVRFKRDSSNLLSRKRRNHSRQQRQQRSSRSWIHE</sequence>
<evidence type="ECO:0000256" key="2">
    <source>
        <dbReference type="ARBA" id="ARBA00022737"/>
    </source>
</evidence>
<feature type="compositionally biased region" description="Low complexity" evidence="4">
    <location>
        <begin position="331"/>
        <end position="341"/>
    </location>
</feature>
<keyword evidence="3" id="KW-1015">Disulfide bond</keyword>
<name>A0A1Y3B1N1_EURMA</name>
<evidence type="ECO:0000313" key="6">
    <source>
        <dbReference type="EMBL" id="OTF73954.1"/>
    </source>
</evidence>
<gene>
    <name evidence="6" type="ORF">BLA29_006191</name>
</gene>
<evidence type="ECO:0000256" key="3">
    <source>
        <dbReference type="ARBA" id="ARBA00023157"/>
    </source>
</evidence>
<proteinExistence type="predicted"/>
<keyword evidence="7" id="KW-1185">Reference proteome</keyword>
<organism evidence="6 7">
    <name type="scientific">Euroglyphus maynei</name>
    <name type="common">Mayne's house dust mite</name>
    <dbReference type="NCBI Taxonomy" id="6958"/>
    <lineage>
        <taxon>Eukaryota</taxon>
        <taxon>Metazoa</taxon>
        <taxon>Ecdysozoa</taxon>
        <taxon>Arthropoda</taxon>
        <taxon>Chelicerata</taxon>
        <taxon>Arachnida</taxon>
        <taxon>Acari</taxon>
        <taxon>Acariformes</taxon>
        <taxon>Sarcoptiformes</taxon>
        <taxon>Astigmata</taxon>
        <taxon>Psoroptidia</taxon>
        <taxon>Analgoidea</taxon>
        <taxon>Pyroglyphidae</taxon>
        <taxon>Pyroglyphinae</taxon>
        <taxon>Euroglyphus</taxon>
    </lineage>
</organism>
<feature type="compositionally biased region" description="Basic residues" evidence="4">
    <location>
        <begin position="319"/>
        <end position="330"/>
    </location>
</feature>
<evidence type="ECO:0000256" key="1">
    <source>
        <dbReference type="ARBA" id="ARBA00022536"/>
    </source>
</evidence>
<evidence type="ECO:0000259" key="5">
    <source>
        <dbReference type="Pfam" id="PF15636"/>
    </source>
</evidence>
<evidence type="ECO:0000256" key="4">
    <source>
        <dbReference type="SAM" id="MobiDB-lite"/>
    </source>
</evidence>
<dbReference type="InterPro" id="IPR051216">
    <property type="entry name" value="Teneurin"/>
</dbReference>
<comment type="caution">
    <text evidence="6">The sequence shown here is derived from an EMBL/GenBank/DDBJ whole genome shotgun (WGS) entry which is preliminary data.</text>
</comment>
<dbReference type="OrthoDB" id="6416135at2759"/>
<dbReference type="GO" id="GO:0008045">
    <property type="term" value="P:motor neuron axon guidance"/>
    <property type="evidence" value="ECO:0007669"/>
    <property type="project" value="TreeGrafter"/>
</dbReference>
<accession>A0A1Y3B1N1</accession>
<keyword evidence="2" id="KW-0677">Repeat</keyword>
<reference evidence="6 7" key="1">
    <citation type="submission" date="2017-03" db="EMBL/GenBank/DDBJ databases">
        <title>Genome Survey of Euroglyphus maynei.</title>
        <authorList>
            <person name="Arlian L.G."/>
            <person name="Morgan M.S."/>
            <person name="Rider S.D."/>
        </authorList>
    </citation>
    <scope>NUCLEOTIDE SEQUENCE [LARGE SCALE GENOMIC DNA]</scope>
    <source>
        <strain evidence="6">Arlian Lab</strain>
        <tissue evidence="6">Whole body</tissue>
    </source>
</reference>
<dbReference type="AlphaFoldDB" id="A0A1Y3B1N1"/>
<feature type="region of interest" description="Disordered" evidence="4">
    <location>
        <begin position="312"/>
        <end position="341"/>
    </location>
</feature>